<dbReference type="GO" id="GO:0030288">
    <property type="term" value="C:outer membrane-bounded periplasmic space"/>
    <property type="evidence" value="ECO:0007669"/>
    <property type="project" value="TreeGrafter"/>
</dbReference>
<evidence type="ECO:0000256" key="6">
    <source>
        <dbReference type="SAM" id="SignalP"/>
    </source>
</evidence>
<dbReference type="Gene3D" id="2.30.42.10">
    <property type="match status" value="1"/>
</dbReference>
<dbReference type="Gene3D" id="3.90.226.10">
    <property type="entry name" value="2-enoyl-CoA Hydratase, Chain A, domain 1"/>
    <property type="match status" value="1"/>
</dbReference>
<dbReference type="PROSITE" id="PS50106">
    <property type="entry name" value="PDZ"/>
    <property type="match status" value="1"/>
</dbReference>
<dbReference type="SUPFAM" id="SSF50156">
    <property type="entry name" value="PDZ domain-like"/>
    <property type="match status" value="1"/>
</dbReference>
<dbReference type="AlphaFoldDB" id="A0A9D1GDH3"/>
<keyword evidence="6" id="KW-0732">Signal</keyword>
<dbReference type="CDD" id="cd07560">
    <property type="entry name" value="Peptidase_S41_CPP"/>
    <property type="match status" value="1"/>
</dbReference>
<dbReference type="Pfam" id="PF17820">
    <property type="entry name" value="PDZ_6"/>
    <property type="match status" value="1"/>
</dbReference>
<feature type="signal peptide" evidence="6">
    <location>
        <begin position="1"/>
        <end position="29"/>
    </location>
</feature>
<dbReference type="CDD" id="cd06782">
    <property type="entry name" value="cpPDZ_CPP-like"/>
    <property type="match status" value="1"/>
</dbReference>
<dbReference type="Gene3D" id="3.30.750.44">
    <property type="match status" value="1"/>
</dbReference>
<evidence type="ECO:0000256" key="4">
    <source>
        <dbReference type="ARBA" id="ARBA00022825"/>
    </source>
</evidence>
<dbReference type="InterPro" id="IPR001478">
    <property type="entry name" value="PDZ"/>
</dbReference>
<organism evidence="8 9">
    <name type="scientific">Candidatus Caccoplasma intestinavium</name>
    <dbReference type="NCBI Taxonomy" id="2840716"/>
    <lineage>
        <taxon>Bacteria</taxon>
        <taxon>Pseudomonadati</taxon>
        <taxon>Bacteroidota</taxon>
        <taxon>Bacteroidia</taxon>
        <taxon>Bacteroidales</taxon>
        <taxon>Bacteroidaceae</taxon>
        <taxon>Bacteroidaceae incertae sedis</taxon>
        <taxon>Candidatus Caccoplasma</taxon>
    </lineage>
</organism>
<proteinExistence type="inferred from homology"/>
<evidence type="ECO:0000259" key="7">
    <source>
        <dbReference type="PROSITE" id="PS50106"/>
    </source>
</evidence>
<protein>
    <submittedName>
        <fullName evidence="8">S41 family peptidase</fullName>
    </submittedName>
</protein>
<keyword evidence="4 5" id="KW-0720">Serine protease</keyword>
<dbReference type="GO" id="GO:0004175">
    <property type="term" value="F:endopeptidase activity"/>
    <property type="evidence" value="ECO:0007669"/>
    <property type="project" value="TreeGrafter"/>
</dbReference>
<dbReference type="InterPro" id="IPR005151">
    <property type="entry name" value="Tail-specific_protease"/>
</dbReference>
<evidence type="ECO:0000256" key="5">
    <source>
        <dbReference type="RuleBase" id="RU004404"/>
    </source>
</evidence>
<comment type="caution">
    <text evidence="8">The sequence shown here is derived from an EMBL/GenBank/DDBJ whole genome shotgun (WGS) entry which is preliminary data.</text>
</comment>
<keyword evidence="3 5" id="KW-0378">Hydrolase</keyword>
<reference evidence="8" key="1">
    <citation type="submission" date="2020-10" db="EMBL/GenBank/DDBJ databases">
        <authorList>
            <person name="Gilroy R."/>
        </authorList>
    </citation>
    <scope>NUCLEOTIDE SEQUENCE</scope>
    <source>
        <strain evidence="8">21143</strain>
    </source>
</reference>
<dbReference type="SMART" id="SM00228">
    <property type="entry name" value="PDZ"/>
    <property type="match status" value="1"/>
</dbReference>
<dbReference type="InterPro" id="IPR041489">
    <property type="entry name" value="PDZ_6"/>
</dbReference>
<name>A0A9D1GDH3_9BACT</name>
<dbReference type="PANTHER" id="PTHR32060">
    <property type="entry name" value="TAIL-SPECIFIC PROTEASE"/>
    <property type="match status" value="1"/>
</dbReference>
<dbReference type="GO" id="GO:0008236">
    <property type="term" value="F:serine-type peptidase activity"/>
    <property type="evidence" value="ECO:0007669"/>
    <property type="project" value="UniProtKB-KW"/>
</dbReference>
<dbReference type="NCBIfam" id="TIGR00225">
    <property type="entry name" value="prc"/>
    <property type="match status" value="1"/>
</dbReference>
<comment type="similarity">
    <text evidence="1 5">Belongs to the peptidase S41A family.</text>
</comment>
<dbReference type="Proteomes" id="UP000886722">
    <property type="component" value="Unassembled WGS sequence"/>
</dbReference>
<dbReference type="SMART" id="SM00245">
    <property type="entry name" value="TSPc"/>
    <property type="match status" value="1"/>
</dbReference>
<evidence type="ECO:0000256" key="1">
    <source>
        <dbReference type="ARBA" id="ARBA00009179"/>
    </source>
</evidence>
<evidence type="ECO:0000313" key="8">
    <source>
        <dbReference type="EMBL" id="HIT38542.1"/>
    </source>
</evidence>
<feature type="domain" description="PDZ" evidence="7">
    <location>
        <begin position="101"/>
        <end position="171"/>
    </location>
</feature>
<evidence type="ECO:0000256" key="2">
    <source>
        <dbReference type="ARBA" id="ARBA00022670"/>
    </source>
</evidence>
<dbReference type="SUPFAM" id="SSF52096">
    <property type="entry name" value="ClpP/crotonase"/>
    <property type="match status" value="1"/>
</dbReference>
<dbReference type="PANTHER" id="PTHR32060:SF30">
    <property type="entry name" value="CARBOXY-TERMINAL PROCESSING PROTEASE CTPA"/>
    <property type="match status" value="1"/>
</dbReference>
<gene>
    <name evidence="8" type="ORF">IAD06_00670</name>
</gene>
<dbReference type="GO" id="GO:0007165">
    <property type="term" value="P:signal transduction"/>
    <property type="evidence" value="ECO:0007669"/>
    <property type="project" value="TreeGrafter"/>
</dbReference>
<keyword evidence="2 5" id="KW-0645">Protease</keyword>
<dbReference type="Pfam" id="PF03572">
    <property type="entry name" value="Peptidase_S41"/>
    <property type="match status" value="1"/>
</dbReference>
<dbReference type="InterPro" id="IPR036034">
    <property type="entry name" value="PDZ_sf"/>
</dbReference>
<feature type="chain" id="PRO_5038637051" evidence="6">
    <location>
        <begin position="30"/>
        <end position="568"/>
    </location>
</feature>
<evidence type="ECO:0000313" key="9">
    <source>
        <dbReference type="Proteomes" id="UP000886722"/>
    </source>
</evidence>
<dbReference type="GO" id="GO:0006508">
    <property type="term" value="P:proteolysis"/>
    <property type="evidence" value="ECO:0007669"/>
    <property type="project" value="UniProtKB-KW"/>
</dbReference>
<dbReference type="InterPro" id="IPR004447">
    <property type="entry name" value="Peptidase_S41A"/>
</dbReference>
<accession>A0A9D1GDH3</accession>
<evidence type="ECO:0000256" key="3">
    <source>
        <dbReference type="ARBA" id="ARBA00022801"/>
    </source>
</evidence>
<sequence length="568" mass="64322">MMDNMLKIPSFRSFLLLSSLLFFTGNVSAQDNDRAFETAKNISIFNSVLKELNTLYVDTFDLDKMVEKGINTMLYTLDPYTTYIPETETEDFKFMTTGEYGGIGSLITYRDSFTYIAEPYEGLPAQLSGLKAGDKILRVDSISAVGVPSDKVSERLKGPANTIVRIVVERPHTLDTLTFDVVRKKITLPAVPYYGVREGGVGYIYLQSFTDKAAYEVKEAFLDLKKNHRIKSLILDLRGNPGGILDEALQIINYFVPKGTEVLSTRGRIGQWDKTYKTTQKPIDEKIPLAILINSESASASEIVSGTLQDLDRAVVIGERSFGKGLVQTTRPLPYNGMIKITTSKYYIPSGRSIQAIDYSHRNAAGRPERIPDSLTTAYTTAGGRIVRDGGGITPDVKIELPQIPNIVFYLVNDMYTFRFATQYAQKHDTIAPIEKFVITDEIYDEFKDYVKDKGFTYDRRTQKVLDELRKWAEFEGYLSDIDVEIDSLSKKLSHNLDHDFANFRKEIAEQLAFEIVKRYYYQKGEICESLKNDPIVERAEEILLDPKQYRAILQPAGKSSEEKSKKQ</sequence>
<dbReference type="InterPro" id="IPR029045">
    <property type="entry name" value="ClpP/crotonase-like_dom_sf"/>
</dbReference>
<dbReference type="EMBL" id="DVKT01000005">
    <property type="protein sequence ID" value="HIT38542.1"/>
    <property type="molecule type" value="Genomic_DNA"/>
</dbReference>
<reference evidence="8" key="2">
    <citation type="journal article" date="2021" name="PeerJ">
        <title>Extensive microbial diversity within the chicken gut microbiome revealed by metagenomics and culture.</title>
        <authorList>
            <person name="Gilroy R."/>
            <person name="Ravi A."/>
            <person name="Getino M."/>
            <person name="Pursley I."/>
            <person name="Horton D.L."/>
            <person name="Alikhan N.F."/>
            <person name="Baker D."/>
            <person name="Gharbi K."/>
            <person name="Hall N."/>
            <person name="Watson M."/>
            <person name="Adriaenssens E.M."/>
            <person name="Foster-Nyarko E."/>
            <person name="Jarju S."/>
            <person name="Secka A."/>
            <person name="Antonio M."/>
            <person name="Oren A."/>
            <person name="Chaudhuri R.R."/>
            <person name="La Ragione R."/>
            <person name="Hildebrand F."/>
            <person name="Pallen M.J."/>
        </authorList>
    </citation>
    <scope>NUCLEOTIDE SEQUENCE</scope>
    <source>
        <strain evidence="8">21143</strain>
    </source>
</reference>